<evidence type="ECO:0000256" key="1">
    <source>
        <dbReference type="SAM" id="Coils"/>
    </source>
</evidence>
<feature type="compositionally biased region" description="Polar residues" evidence="2">
    <location>
        <begin position="258"/>
        <end position="274"/>
    </location>
</feature>
<dbReference type="OrthoDB" id="10255048at2759"/>
<name>A0A9W8LG88_9FUNG</name>
<evidence type="ECO:0000313" key="3">
    <source>
        <dbReference type="EMBL" id="KAJ2777722.1"/>
    </source>
</evidence>
<feature type="compositionally biased region" description="Polar residues" evidence="2">
    <location>
        <begin position="215"/>
        <end position="231"/>
    </location>
</feature>
<protein>
    <recommendedName>
        <fullName evidence="5">Transforming acidic coiled-coil-containing protein C-terminal domain-containing protein</fullName>
    </recommendedName>
</protein>
<evidence type="ECO:0000313" key="4">
    <source>
        <dbReference type="Proteomes" id="UP001140172"/>
    </source>
</evidence>
<dbReference type="EMBL" id="JANBUM010000395">
    <property type="protein sequence ID" value="KAJ2777722.1"/>
    <property type="molecule type" value="Genomic_DNA"/>
</dbReference>
<feature type="region of interest" description="Disordered" evidence="2">
    <location>
        <begin position="1"/>
        <end position="66"/>
    </location>
</feature>
<keyword evidence="1" id="KW-0175">Coiled coil</keyword>
<dbReference type="Proteomes" id="UP001140172">
    <property type="component" value="Unassembled WGS sequence"/>
</dbReference>
<proteinExistence type="predicted"/>
<feature type="compositionally biased region" description="Polar residues" evidence="2">
    <location>
        <begin position="7"/>
        <end position="23"/>
    </location>
</feature>
<feature type="coiled-coil region" evidence="1">
    <location>
        <begin position="698"/>
        <end position="746"/>
    </location>
</feature>
<evidence type="ECO:0008006" key="5">
    <source>
        <dbReference type="Google" id="ProtNLM"/>
    </source>
</evidence>
<dbReference type="AlphaFoldDB" id="A0A9W8LG88"/>
<keyword evidence="4" id="KW-1185">Reference proteome</keyword>
<evidence type="ECO:0000256" key="2">
    <source>
        <dbReference type="SAM" id="MobiDB-lite"/>
    </source>
</evidence>
<sequence>MSDDFTKTPNSKASGHNSFLSLQSPPPPIAFSPGSQSRGTFEPSGGMKRSRAEIATPQKAGTLEAARQERQEFINTPARAPSATKRIMVGRDESPTRLDESARMMRLVETETETLSIQSAESSPVGFKFALGEAVPGWMKTRRSMDWDDGDGAGARTVVMDPAAAAAAAADDQDDCFFDADNGPLSEAADDTVVIGSAYAKRDNGMTNGAGVGSENKQTGVETTTQTQASSAPMGGSDDNDSDFEFNIAQPQIPRTPKSATPTTTSFASKSLSPQPVPEHSTSHTMSPAVTQAAEPAHMRSSEHELASSAVHGSEDQDTDMMATDTPTRDAREGSDLSVLSRTPVKHEVGGSMDLLPAKPIARTNPELPSARILSDPALVNAACVPLPGTPSMDVNQVSSPKTPEKQVANEPDFFIPTDWMMSPERKNTNGGSAMATPLKHAMPSGADGNLVPVTPVNQGLIDGGGVNFVSPRRIAKYSEMDMDDVKHGYEDKLAKHEQLHKMIMDSVKEEFAAQMREVEKNAEIERRRVHDEHKQQMEQLRRGYDETLKAERARFMEDIARRDEETRIQANELSREIEAGHAERASIIEEREKYKSELEQLLTSYIENEDKLNSRIQGLERAISDSTLQRQDVEKQLTETLTAAEELGAERDEALQRIEDLTSENIRLDELSSNLRSDILVAEERSTKIREYAEGTLAGANAEIATLREQLAGAQHEIHMRKTQISKAEARARSLQIQFDGTKRQNEELLALCDRM</sequence>
<feature type="region of interest" description="Disordered" evidence="2">
    <location>
        <begin position="202"/>
        <end position="337"/>
    </location>
</feature>
<accession>A0A9W8LG88</accession>
<feature type="coiled-coil region" evidence="1">
    <location>
        <begin position="509"/>
        <end position="551"/>
    </location>
</feature>
<comment type="caution">
    <text evidence="3">The sequence shown here is derived from an EMBL/GenBank/DDBJ whole genome shotgun (WGS) entry which is preliminary data.</text>
</comment>
<feature type="compositionally biased region" description="Basic and acidic residues" evidence="2">
    <location>
        <begin position="297"/>
        <end position="306"/>
    </location>
</feature>
<organism evidence="3 4">
    <name type="scientific">Coemansia interrupta</name>
    <dbReference type="NCBI Taxonomy" id="1126814"/>
    <lineage>
        <taxon>Eukaryota</taxon>
        <taxon>Fungi</taxon>
        <taxon>Fungi incertae sedis</taxon>
        <taxon>Zoopagomycota</taxon>
        <taxon>Kickxellomycotina</taxon>
        <taxon>Kickxellomycetes</taxon>
        <taxon>Kickxellales</taxon>
        <taxon>Kickxellaceae</taxon>
        <taxon>Coemansia</taxon>
    </lineage>
</organism>
<feature type="coiled-coil region" evidence="1">
    <location>
        <begin position="585"/>
        <end position="672"/>
    </location>
</feature>
<gene>
    <name evidence="3" type="ORF">GGI15_004413</name>
</gene>
<reference evidence="3" key="1">
    <citation type="submission" date="2022-07" db="EMBL/GenBank/DDBJ databases">
        <title>Phylogenomic reconstructions and comparative analyses of Kickxellomycotina fungi.</title>
        <authorList>
            <person name="Reynolds N.K."/>
            <person name="Stajich J.E."/>
            <person name="Barry K."/>
            <person name="Grigoriev I.V."/>
            <person name="Crous P."/>
            <person name="Smith M.E."/>
        </authorList>
    </citation>
    <scope>NUCLEOTIDE SEQUENCE</scope>
    <source>
        <strain evidence="3">BCRC 34489</strain>
    </source>
</reference>